<dbReference type="InterPro" id="IPR000672">
    <property type="entry name" value="THF_DH/CycHdrlase"/>
</dbReference>
<dbReference type="PANTHER" id="PTHR48099:SF5">
    <property type="entry name" value="C-1-TETRAHYDROFOLATE SYNTHASE, CYTOPLASMIC"/>
    <property type="match status" value="1"/>
</dbReference>
<feature type="domain" description="Tetrahydrofolate dehydrogenase/cyclohydrolase catalytic" evidence="7">
    <location>
        <begin position="5"/>
        <end position="115"/>
    </location>
</feature>
<feature type="domain" description="Tetrahydrofolate dehydrogenase/cyclohydrolase NAD(P)-binding" evidence="8">
    <location>
        <begin position="140"/>
        <end position="269"/>
    </location>
</feature>
<dbReference type="InterPro" id="IPR020630">
    <property type="entry name" value="THF_DH/CycHdrlase_cat_dom"/>
</dbReference>
<dbReference type="EMBL" id="OQ749652">
    <property type="protein sequence ID" value="WIC39666.1"/>
    <property type="molecule type" value="Genomic_DNA"/>
</dbReference>
<dbReference type="InterPro" id="IPR036291">
    <property type="entry name" value="NAD(P)-bd_dom_sf"/>
</dbReference>
<dbReference type="Pfam" id="PF02882">
    <property type="entry name" value="THF_DHG_CYH_C"/>
    <property type="match status" value="1"/>
</dbReference>
<evidence type="ECO:0000256" key="1">
    <source>
        <dbReference type="ARBA" id="ARBA00004777"/>
    </source>
</evidence>
<evidence type="ECO:0000256" key="5">
    <source>
        <dbReference type="ARBA" id="ARBA00023002"/>
    </source>
</evidence>
<proteinExistence type="predicted"/>
<dbReference type="SUPFAM" id="SSF53223">
    <property type="entry name" value="Aminoacid dehydrogenase-like, N-terminal domain"/>
    <property type="match status" value="1"/>
</dbReference>
<dbReference type="GO" id="GO:0035999">
    <property type="term" value="P:tetrahydrofolate interconversion"/>
    <property type="evidence" value="ECO:0007669"/>
    <property type="project" value="TreeGrafter"/>
</dbReference>
<sequence length="285" mass="31782">MIVTCDELAKRNLDELRKTVNHWQADGMYRGPGLGIVALTEDMTAPYIKYLTKDANDLGIMVFSSFAPTIDTLIEEIKSFNKNKNVHGIIVHHDYKGLVNESGADNVVDWQKDIDGNTFIQRGLMATTYPGNMYKYCRLPATANAALKLAWFYNEGKRVSVFGRGPVGKACANLFNSSGYTVMHFNSGTQDLRFACDFSDVLILAQSPGKKYKFDANCLRMAKDLLIIDIGGNLDDDSGLIDMAANVKYVPKIGKMTRAMLLDNLVTNWCTYETKLRSLEVTTLD</sequence>
<comment type="pathway">
    <text evidence="1">One-carbon metabolism; tetrahydrofolate interconversion.</text>
</comment>
<name>A0AAF0LYK6_9CAUD</name>
<evidence type="ECO:0000256" key="4">
    <source>
        <dbReference type="ARBA" id="ARBA00022857"/>
    </source>
</evidence>
<reference evidence="9" key="1">
    <citation type="submission" date="2023-04" db="EMBL/GenBank/DDBJ databases">
        <title>Bacteriophage Phass-1 Discovered in the Human Gut Virome - the Founding Member of the Proposed New Family Phassviridae.</title>
        <authorList>
            <person name="Tikunov A.Y."/>
            <person name="Morozova V.V."/>
            <person name="Chechushkov A.V."/>
            <person name="Tikunova N.V."/>
        </authorList>
    </citation>
    <scope>NUCLEOTIDE SEQUENCE</scope>
</reference>
<evidence type="ECO:0000259" key="8">
    <source>
        <dbReference type="Pfam" id="PF02882"/>
    </source>
</evidence>
<dbReference type="SUPFAM" id="SSF51735">
    <property type="entry name" value="NAD(P)-binding Rossmann-fold domains"/>
    <property type="match status" value="1"/>
</dbReference>
<keyword evidence="4" id="KW-0521">NADP</keyword>
<accession>A0AAF0LYK6</accession>
<evidence type="ECO:0000259" key="7">
    <source>
        <dbReference type="Pfam" id="PF00763"/>
    </source>
</evidence>
<dbReference type="InterPro" id="IPR020631">
    <property type="entry name" value="THF_DH/CycHdrlase_NAD-bd_dom"/>
</dbReference>
<dbReference type="Gene3D" id="3.40.50.10860">
    <property type="entry name" value="Leucine Dehydrogenase, chain A, domain 1"/>
    <property type="match status" value="1"/>
</dbReference>
<evidence type="ECO:0000256" key="3">
    <source>
        <dbReference type="ARBA" id="ARBA00022801"/>
    </source>
</evidence>
<protein>
    <submittedName>
        <fullName evidence="9">Uncharacterized protein</fullName>
    </submittedName>
</protein>
<dbReference type="Pfam" id="PF00763">
    <property type="entry name" value="THF_DHG_CYH"/>
    <property type="match status" value="1"/>
</dbReference>
<dbReference type="Proteomes" id="UP001237988">
    <property type="component" value="Segment"/>
</dbReference>
<keyword evidence="6" id="KW-0511">Multifunctional enzyme</keyword>
<evidence type="ECO:0000256" key="2">
    <source>
        <dbReference type="ARBA" id="ARBA00022563"/>
    </source>
</evidence>
<evidence type="ECO:0000313" key="10">
    <source>
        <dbReference type="Proteomes" id="UP001237988"/>
    </source>
</evidence>
<dbReference type="PANTHER" id="PTHR48099">
    <property type="entry name" value="C-1-TETRAHYDROFOLATE SYNTHASE, CYTOPLASMIC-RELATED"/>
    <property type="match status" value="1"/>
</dbReference>
<dbReference type="Gene3D" id="3.40.50.720">
    <property type="entry name" value="NAD(P)-binding Rossmann-like Domain"/>
    <property type="match status" value="1"/>
</dbReference>
<evidence type="ECO:0000256" key="6">
    <source>
        <dbReference type="ARBA" id="ARBA00023268"/>
    </source>
</evidence>
<evidence type="ECO:0000313" key="9">
    <source>
        <dbReference type="EMBL" id="WIC39666.1"/>
    </source>
</evidence>
<keyword evidence="3" id="KW-0378">Hydrolase</keyword>
<dbReference type="GO" id="GO:0004488">
    <property type="term" value="F:methylenetetrahydrofolate dehydrogenase (NADP+) activity"/>
    <property type="evidence" value="ECO:0007669"/>
    <property type="project" value="InterPro"/>
</dbReference>
<dbReference type="PRINTS" id="PR00085">
    <property type="entry name" value="THFDHDRGNASE"/>
</dbReference>
<dbReference type="InterPro" id="IPR046346">
    <property type="entry name" value="Aminoacid_DH-like_N_sf"/>
</dbReference>
<dbReference type="GO" id="GO:0004477">
    <property type="term" value="F:methenyltetrahydrofolate cyclohydrolase activity"/>
    <property type="evidence" value="ECO:0007669"/>
    <property type="project" value="TreeGrafter"/>
</dbReference>
<keyword evidence="2" id="KW-0554">One-carbon metabolism</keyword>
<keyword evidence="5" id="KW-0560">Oxidoreductase</keyword>
<organism evidence="9 10">
    <name type="scientific">Phage Phass-1</name>
    <dbReference type="NCBI Taxonomy" id="3043662"/>
    <lineage>
        <taxon>Viruses</taxon>
        <taxon>Duplodnaviria</taxon>
        <taxon>Heunggongvirae</taxon>
        <taxon>Uroviricota</taxon>
        <taxon>Caudoviricetes</taxon>
        <taxon>Caudoviricetes code 15 clade</taxon>
    </lineage>
</organism>